<sequence length="286" mass="31930">MISPADLILNPDGSVYHLGLRPEHLADTVLTVGDPERVAQVSQHFDRIEFQTQKREFVTHTGWLGKKRLTVISSGMGTDNVEILMTELDALVNVDLTQRTPHPTLRALNVVRLGTSGALHADLPIDSLLVSAQAVGLDPLTQFYDFPQEAHERALGEALQRHLDLSFRPYVVAGSARLQEKLASDLTPGLTLTCPGFYAPQGRHVRLAPRPTDLLERYRTFGWQRQRLTNFEMETAGYYALGRLLGHEVLSVNALVANRANDQFSTQPGTTVERMIRRVLERFSAD</sequence>
<dbReference type="InterPro" id="IPR000845">
    <property type="entry name" value="Nucleoside_phosphorylase_d"/>
</dbReference>
<dbReference type="SUPFAM" id="SSF53167">
    <property type="entry name" value="Purine and uridine phosphorylases"/>
    <property type="match status" value="1"/>
</dbReference>
<dbReference type="Gene3D" id="3.40.50.1580">
    <property type="entry name" value="Nucleoside phosphorylase domain"/>
    <property type="match status" value="1"/>
</dbReference>
<dbReference type="AlphaFoldDB" id="A0A1G9F6T6"/>
<dbReference type="CDD" id="cd00436">
    <property type="entry name" value="UP_TbUP-like"/>
    <property type="match status" value="1"/>
</dbReference>
<dbReference type="OrthoDB" id="9772602at2"/>
<reference evidence="2 3" key="1">
    <citation type="submission" date="2016-10" db="EMBL/GenBank/DDBJ databases">
        <authorList>
            <person name="de Groot N.N."/>
        </authorList>
    </citation>
    <scope>NUCLEOTIDE SEQUENCE [LARGE SCALE GENOMIC DNA]</scope>
    <source>
        <strain evidence="2 3">DSM 25186</strain>
    </source>
</reference>
<dbReference type="RefSeq" id="WP_089681676.1">
    <property type="nucleotide sequence ID" value="NZ_FNFO01000003.1"/>
</dbReference>
<dbReference type="GO" id="GO:0005829">
    <property type="term" value="C:cytosol"/>
    <property type="evidence" value="ECO:0007669"/>
    <property type="project" value="TreeGrafter"/>
</dbReference>
<dbReference type="InterPro" id="IPR035994">
    <property type="entry name" value="Nucleoside_phosphorylase_sf"/>
</dbReference>
<dbReference type="Pfam" id="PF01048">
    <property type="entry name" value="PNP_UDP_1"/>
    <property type="match status" value="1"/>
</dbReference>
<dbReference type="GO" id="GO:0006218">
    <property type="term" value="P:uridine catabolic process"/>
    <property type="evidence" value="ECO:0007669"/>
    <property type="project" value="TreeGrafter"/>
</dbReference>
<feature type="domain" description="Nucleoside phosphorylase" evidence="1">
    <location>
        <begin position="29"/>
        <end position="278"/>
    </location>
</feature>
<proteinExistence type="predicted"/>
<dbReference type="EMBL" id="FNFO01000003">
    <property type="protein sequence ID" value="SDK84086.1"/>
    <property type="molecule type" value="Genomic_DNA"/>
</dbReference>
<dbReference type="GO" id="GO:0004850">
    <property type="term" value="F:uridine phosphorylase activity"/>
    <property type="evidence" value="ECO:0007669"/>
    <property type="project" value="TreeGrafter"/>
</dbReference>
<protein>
    <submittedName>
        <fullName evidence="2">Uridine phosphorylase</fullName>
    </submittedName>
</protein>
<evidence type="ECO:0000259" key="1">
    <source>
        <dbReference type="Pfam" id="PF01048"/>
    </source>
</evidence>
<dbReference type="PANTHER" id="PTHR43691:SF15">
    <property type="entry name" value="PHOSPHORYLASE, PUTATIVE-RELATED"/>
    <property type="match status" value="1"/>
</dbReference>
<dbReference type="PANTHER" id="PTHR43691">
    <property type="entry name" value="URIDINE PHOSPHORYLASE"/>
    <property type="match status" value="1"/>
</dbReference>
<organism evidence="2 3">
    <name type="scientific">Catalinimonas alkaloidigena</name>
    <dbReference type="NCBI Taxonomy" id="1075417"/>
    <lineage>
        <taxon>Bacteria</taxon>
        <taxon>Pseudomonadati</taxon>
        <taxon>Bacteroidota</taxon>
        <taxon>Cytophagia</taxon>
        <taxon>Cytophagales</taxon>
        <taxon>Catalimonadaceae</taxon>
        <taxon>Catalinimonas</taxon>
    </lineage>
</organism>
<gene>
    <name evidence="2" type="ORF">SAMN05421823_103689</name>
</gene>
<evidence type="ECO:0000313" key="3">
    <source>
        <dbReference type="Proteomes" id="UP000198510"/>
    </source>
</evidence>
<dbReference type="Proteomes" id="UP000198510">
    <property type="component" value="Unassembled WGS sequence"/>
</dbReference>
<name>A0A1G9F6T6_9BACT</name>
<keyword evidence="3" id="KW-1185">Reference proteome</keyword>
<accession>A0A1G9F6T6</accession>
<dbReference type="STRING" id="1075417.SAMN05421823_103689"/>
<evidence type="ECO:0000313" key="2">
    <source>
        <dbReference type="EMBL" id="SDK84086.1"/>
    </source>
</evidence>